<dbReference type="AlphaFoldDB" id="A0AAN7YYL4"/>
<keyword evidence="4" id="KW-1185">Reference proteome</keyword>
<dbReference type="InterPro" id="IPR002347">
    <property type="entry name" value="SDR_fam"/>
</dbReference>
<comment type="similarity">
    <text evidence="1">Belongs to the short-chain dehydrogenases/reductases (SDR) family.</text>
</comment>
<dbReference type="Proteomes" id="UP001344447">
    <property type="component" value="Unassembled WGS sequence"/>
</dbReference>
<sequence>MSTSNNNNNNNNYKVWFITGVTGGSGSGLASRLLELGHKVAGTSRNKDKLNSTDLIKNNNFLGLQVDLANESNVKNSIEETIKKFGRIDVIVNNAGQSIFGSVEEITDKEQRLLMDVLYFGPCNVIRSVLPHFRERKTGLIFNISSVFGGSGCDSCSNVPFFSGYCAGKAAIHTMTECLREEVKPFDIKVCSIILGYLKTSFSNPLTINQIKDYNLKEKANEIMKMFQRNNPEQPINFANFVIENSKLSNLPPTIHFGKNPYHSNSNSQTKPSYPHQKLKAHQDAPKQFEKDIPDLPELTDGNIHMPYILHE</sequence>
<gene>
    <name evidence="3" type="ORF">RB653_001348</name>
</gene>
<dbReference type="Gene3D" id="3.40.50.720">
    <property type="entry name" value="NAD(P)-binding Rossmann-like Domain"/>
    <property type="match status" value="1"/>
</dbReference>
<dbReference type="CDD" id="cd05374">
    <property type="entry name" value="17beta-HSD-like_SDR_c"/>
    <property type="match status" value="1"/>
</dbReference>
<dbReference type="SUPFAM" id="SSF51735">
    <property type="entry name" value="NAD(P)-binding Rossmann-fold domains"/>
    <property type="match status" value="1"/>
</dbReference>
<dbReference type="EMBL" id="JAVFKY010000002">
    <property type="protein sequence ID" value="KAK5581317.1"/>
    <property type="molecule type" value="Genomic_DNA"/>
</dbReference>
<evidence type="ECO:0000313" key="4">
    <source>
        <dbReference type="Proteomes" id="UP001344447"/>
    </source>
</evidence>
<proteinExistence type="inferred from homology"/>
<reference evidence="3 4" key="1">
    <citation type="submission" date="2023-11" db="EMBL/GenBank/DDBJ databases">
        <title>Dfirmibasis_genome.</title>
        <authorList>
            <person name="Edelbroek B."/>
            <person name="Kjellin J."/>
            <person name="Jerlstrom-Hultqvist J."/>
            <person name="Soderbom F."/>
        </authorList>
    </citation>
    <scope>NUCLEOTIDE SEQUENCE [LARGE SCALE GENOMIC DNA]</scope>
    <source>
        <strain evidence="3 4">TNS-C-14</strain>
    </source>
</reference>
<organism evidence="3 4">
    <name type="scientific">Dictyostelium firmibasis</name>
    <dbReference type="NCBI Taxonomy" id="79012"/>
    <lineage>
        <taxon>Eukaryota</taxon>
        <taxon>Amoebozoa</taxon>
        <taxon>Evosea</taxon>
        <taxon>Eumycetozoa</taxon>
        <taxon>Dictyostelia</taxon>
        <taxon>Dictyosteliales</taxon>
        <taxon>Dictyosteliaceae</taxon>
        <taxon>Dictyostelium</taxon>
    </lineage>
</organism>
<feature type="region of interest" description="Disordered" evidence="2">
    <location>
        <begin position="258"/>
        <end position="287"/>
    </location>
</feature>
<dbReference type="Pfam" id="PF00106">
    <property type="entry name" value="adh_short"/>
    <property type="match status" value="1"/>
</dbReference>
<feature type="compositionally biased region" description="Polar residues" evidence="2">
    <location>
        <begin position="262"/>
        <end position="272"/>
    </location>
</feature>
<dbReference type="PRINTS" id="PR00080">
    <property type="entry name" value="SDRFAMILY"/>
</dbReference>
<accession>A0AAN7YYL4</accession>
<evidence type="ECO:0000256" key="2">
    <source>
        <dbReference type="SAM" id="MobiDB-lite"/>
    </source>
</evidence>
<protein>
    <submittedName>
        <fullName evidence="3">Uncharacterized protein</fullName>
    </submittedName>
</protein>
<comment type="caution">
    <text evidence="3">The sequence shown here is derived from an EMBL/GenBank/DDBJ whole genome shotgun (WGS) entry which is preliminary data.</text>
</comment>
<dbReference type="InterPro" id="IPR036291">
    <property type="entry name" value="NAD(P)-bd_dom_sf"/>
</dbReference>
<name>A0AAN7YYL4_9MYCE</name>
<evidence type="ECO:0000256" key="1">
    <source>
        <dbReference type="RuleBase" id="RU000363"/>
    </source>
</evidence>
<dbReference type="InterPro" id="IPR051911">
    <property type="entry name" value="SDR_oxidoreductase"/>
</dbReference>
<evidence type="ECO:0000313" key="3">
    <source>
        <dbReference type="EMBL" id="KAK5581317.1"/>
    </source>
</evidence>
<dbReference type="PANTHER" id="PTHR43976">
    <property type="entry name" value="SHORT CHAIN DEHYDROGENASE"/>
    <property type="match status" value="1"/>
</dbReference>
<dbReference type="PRINTS" id="PR00081">
    <property type="entry name" value="GDHRDH"/>
</dbReference>
<dbReference type="PANTHER" id="PTHR43976:SF1">
    <property type="entry name" value="SHORT-CHAIN DEHYDROGENASE_REDUCTASE FAMILY PROTEIN"/>
    <property type="match status" value="1"/>
</dbReference>